<evidence type="ECO:0000313" key="3">
    <source>
        <dbReference type="Proteomes" id="UP000199527"/>
    </source>
</evidence>
<feature type="chain" id="PRO_5011535131" description="DUF3108 domain-containing protein" evidence="1">
    <location>
        <begin position="18"/>
        <end position="241"/>
    </location>
</feature>
<evidence type="ECO:0008006" key="4">
    <source>
        <dbReference type="Google" id="ProtNLM"/>
    </source>
</evidence>
<dbReference type="OrthoDB" id="6007799at2"/>
<reference evidence="3" key="1">
    <citation type="submission" date="2016-10" db="EMBL/GenBank/DDBJ databases">
        <authorList>
            <person name="Varghese N."/>
            <person name="Submissions S."/>
        </authorList>
    </citation>
    <scope>NUCLEOTIDE SEQUENCE [LARGE SCALE GENOMIC DNA]</scope>
    <source>
        <strain evidence="3">DSM 23317</strain>
    </source>
</reference>
<keyword evidence="3" id="KW-1185">Reference proteome</keyword>
<dbReference type="RefSeq" id="WP_090366471.1">
    <property type="nucleotide sequence ID" value="NZ_FNEM01000013.1"/>
</dbReference>
<dbReference type="Pfam" id="PF11306">
    <property type="entry name" value="DUF3108"/>
    <property type="match status" value="1"/>
</dbReference>
<proteinExistence type="predicted"/>
<feature type="signal peptide" evidence="1">
    <location>
        <begin position="1"/>
        <end position="17"/>
    </location>
</feature>
<dbReference type="EMBL" id="FNEM01000013">
    <property type="protein sequence ID" value="SDJ76331.1"/>
    <property type="molecule type" value="Genomic_DNA"/>
</dbReference>
<gene>
    <name evidence="2" type="ORF">SAMN04488540_11327</name>
</gene>
<dbReference type="AlphaFoldDB" id="A0A1G8WDN2"/>
<evidence type="ECO:0000313" key="2">
    <source>
        <dbReference type="EMBL" id="SDJ76331.1"/>
    </source>
</evidence>
<organism evidence="2 3">
    <name type="scientific">Ferrimonas sediminum</name>
    <dbReference type="NCBI Taxonomy" id="718193"/>
    <lineage>
        <taxon>Bacteria</taxon>
        <taxon>Pseudomonadati</taxon>
        <taxon>Pseudomonadota</taxon>
        <taxon>Gammaproteobacteria</taxon>
        <taxon>Alteromonadales</taxon>
        <taxon>Ferrimonadaceae</taxon>
        <taxon>Ferrimonas</taxon>
    </lineage>
</organism>
<protein>
    <recommendedName>
        <fullName evidence="4">DUF3108 domain-containing protein</fullName>
    </recommendedName>
</protein>
<evidence type="ECO:0000256" key="1">
    <source>
        <dbReference type="SAM" id="SignalP"/>
    </source>
</evidence>
<name>A0A1G8WDN2_9GAMM</name>
<dbReference type="Proteomes" id="UP000199527">
    <property type="component" value="Unassembled WGS sequence"/>
</dbReference>
<dbReference type="InterPro" id="IPR021457">
    <property type="entry name" value="DUF3108"/>
</dbReference>
<sequence length="241" mass="28068">MRIWPLMALLLTASGVANPLLPYRADYQVWRGNSQLGSGYYQLQQQQDGLYSLDYQSKVGWLFLSDTRTEISEFRVNGTTLMPSKYRMKRSGTGPDFHASISFDWQLQRIDAQYRDERKQLPWSQPRFDPLSYQLQLRLDVARGDTDMLYPIVYKNKERDYRYKVVGKETLRLPFGTLDTIKVARDRGEGSSRQTYLWLALDHHHVLAKLIQYKDGDVQAELRLERLTFSEAATPPPAVRP</sequence>
<keyword evidence="1" id="KW-0732">Signal</keyword>
<accession>A0A1G8WDN2</accession>